<comment type="caution">
    <text evidence="2">The sequence shown here is derived from an EMBL/GenBank/DDBJ whole genome shotgun (WGS) entry which is preliminary data.</text>
</comment>
<dbReference type="RefSeq" id="WP_063964857.1">
    <property type="nucleotide sequence ID" value="NZ_JBCNAN010000006.1"/>
</dbReference>
<reference evidence="2 3" key="1">
    <citation type="submission" date="2016-01" db="EMBL/GenBank/DDBJ databases">
        <title>Investigation of taxonomic status of Bacillus aminovorans.</title>
        <authorList>
            <person name="Verma A."/>
            <person name="Pal Y."/>
            <person name="Krishnamurthi S."/>
        </authorList>
    </citation>
    <scope>NUCLEOTIDE SEQUENCE [LARGE SCALE GENOMIC DNA]</scope>
    <source>
        <strain evidence="2 3">DSM 1314</strain>
    </source>
</reference>
<keyword evidence="1" id="KW-0472">Membrane</keyword>
<name>A0A177L979_9BACI</name>
<organism evidence="2 3">
    <name type="scientific">Domibacillus aminovorans</name>
    <dbReference type="NCBI Taxonomy" id="29332"/>
    <lineage>
        <taxon>Bacteria</taxon>
        <taxon>Bacillati</taxon>
        <taxon>Bacillota</taxon>
        <taxon>Bacilli</taxon>
        <taxon>Bacillales</taxon>
        <taxon>Bacillaceae</taxon>
        <taxon>Domibacillus</taxon>
    </lineage>
</organism>
<evidence type="ECO:0000256" key="1">
    <source>
        <dbReference type="SAM" id="Phobius"/>
    </source>
</evidence>
<dbReference type="EMBL" id="LQWY01000010">
    <property type="protein sequence ID" value="OAH62329.1"/>
    <property type="molecule type" value="Genomic_DNA"/>
</dbReference>
<sequence>MSCSFGEPAGSRYGYGSKVLIVLFILFIIGGAFYAGRRYGRSGDCCESGYDPYGGYGGYDPYSSYDSYGDNNPYGYGAYGRGRRGLII</sequence>
<keyword evidence="1" id="KW-0812">Transmembrane</keyword>
<keyword evidence="3" id="KW-1185">Reference proteome</keyword>
<dbReference type="Proteomes" id="UP000076935">
    <property type="component" value="Unassembled WGS sequence"/>
</dbReference>
<dbReference type="AlphaFoldDB" id="A0A177L979"/>
<evidence type="ECO:0000313" key="2">
    <source>
        <dbReference type="EMBL" id="OAH62329.1"/>
    </source>
</evidence>
<evidence type="ECO:0000313" key="3">
    <source>
        <dbReference type="Proteomes" id="UP000076935"/>
    </source>
</evidence>
<keyword evidence="1" id="KW-1133">Transmembrane helix</keyword>
<protein>
    <submittedName>
        <fullName evidence="2">Uncharacterized protein</fullName>
    </submittedName>
</protein>
<proteinExistence type="predicted"/>
<feature type="transmembrane region" description="Helical" evidence="1">
    <location>
        <begin position="15"/>
        <end position="35"/>
    </location>
</feature>
<accession>A0A177L979</accession>
<gene>
    <name evidence="2" type="ORF">AWH49_10620</name>
</gene>